<keyword evidence="9" id="KW-1185">Reference proteome</keyword>
<dbReference type="AlphaFoldDB" id="A0AAV8XHH7"/>
<dbReference type="PANTHER" id="PTHR19325">
    <property type="entry name" value="COMPLEMENT COMPONENT-RELATED SUSHI DOMAIN-CONTAINING"/>
    <property type="match status" value="1"/>
</dbReference>
<keyword evidence="2" id="KW-0677">Repeat</keyword>
<feature type="domain" description="Sushi" evidence="7">
    <location>
        <begin position="356"/>
        <end position="422"/>
    </location>
</feature>
<keyword evidence="4" id="KW-0325">Glycoprotein</keyword>
<keyword evidence="1 5" id="KW-0768">Sushi</keyword>
<comment type="caution">
    <text evidence="8">The sequence shown here is derived from an EMBL/GenBank/DDBJ whole genome shotgun (WGS) entry which is preliminary data.</text>
</comment>
<evidence type="ECO:0000313" key="9">
    <source>
        <dbReference type="Proteomes" id="UP001162162"/>
    </source>
</evidence>
<dbReference type="CDD" id="cd00033">
    <property type="entry name" value="CCP"/>
    <property type="match status" value="2"/>
</dbReference>
<name>A0AAV8XHH7_9CUCU</name>
<dbReference type="SMART" id="SM00032">
    <property type="entry name" value="CCP"/>
    <property type="match status" value="4"/>
</dbReference>
<dbReference type="Pfam" id="PF00084">
    <property type="entry name" value="Sushi"/>
    <property type="match status" value="2"/>
</dbReference>
<evidence type="ECO:0000256" key="6">
    <source>
        <dbReference type="SAM" id="MobiDB-lite"/>
    </source>
</evidence>
<evidence type="ECO:0000256" key="4">
    <source>
        <dbReference type="ARBA" id="ARBA00023180"/>
    </source>
</evidence>
<comment type="caution">
    <text evidence="5">Lacks conserved residue(s) required for the propagation of feature annotation.</text>
</comment>
<feature type="domain" description="Sushi" evidence="7">
    <location>
        <begin position="145"/>
        <end position="216"/>
    </location>
</feature>
<dbReference type="SUPFAM" id="SSF57535">
    <property type="entry name" value="Complement control module/SCR domain"/>
    <property type="match status" value="3"/>
</dbReference>
<evidence type="ECO:0000313" key="8">
    <source>
        <dbReference type="EMBL" id="KAJ8937901.1"/>
    </source>
</evidence>
<dbReference type="InterPro" id="IPR035976">
    <property type="entry name" value="Sushi/SCR/CCP_sf"/>
</dbReference>
<feature type="domain" description="Sushi" evidence="7">
    <location>
        <begin position="21"/>
        <end position="86"/>
    </location>
</feature>
<dbReference type="EMBL" id="JAPWTK010000605">
    <property type="protein sequence ID" value="KAJ8937901.1"/>
    <property type="molecule type" value="Genomic_DNA"/>
</dbReference>
<reference evidence="8" key="1">
    <citation type="journal article" date="2023" name="Insect Mol. Biol.">
        <title>Genome sequencing provides insights into the evolution of gene families encoding plant cell wall-degrading enzymes in longhorned beetles.</title>
        <authorList>
            <person name="Shin N.R."/>
            <person name="Okamura Y."/>
            <person name="Kirsch R."/>
            <person name="Pauchet Y."/>
        </authorList>
    </citation>
    <scope>NUCLEOTIDE SEQUENCE</scope>
    <source>
        <strain evidence="8">AMC_N1</strain>
    </source>
</reference>
<evidence type="ECO:0000259" key="7">
    <source>
        <dbReference type="PROSITE" id="PS50923"/>
    </source>
</evidence>
<keyword evidence="3" id="KW-1015">Disulfide bond</keyword>
<gene>
    <name evidence="8" type="ORF">NQ318_001674</name>
</gene>
<dbReference type="PROSITE" id="PS50923">
    <property type="entry name" value="SUSHI"/>
    <property type="match status" value="4"/>
</dbReference>
<proteinExistence type="predicted"/>
<feature type="domain" description="Sushi" evidence="7">
    <location>
        <begin position="87"/>
        <end position="144"/>
    </location>
</feature>
<evidence type="ECO:0000256" key="5">
    <source>
        <dbReference type="PROSITE-ProRule" id="PRU00302"/>
    </source>
</evidence>
<dbReference type="InterPro" id="IPR000436">
    <property type="entry name" value="Sushi_SCR_CCP_dom"/>
</dbReference>
<dbReference type="PANTHER" id="PTHR19325:SF575">
    <property type="entry name" value="LOCOMOTION-RELATED PROTEIN HIKARU GENKI"/>
    <property type="match status" value="1"/>
</dbReference>
<organism evidence="8 9">
    <name type="scientific">Aromia moschata</name>
    <dbReference type="NCBI Taxonomy" id="1265417"/>
    <lineage>
        <taxon>Eukaryota</taxon>
        <taxon>Metazoa</taxon>
        <taxon>Ecdysozoa</taxon>
        <taxon>Arthropoda</taxon>
        <taxon>Hexapoda</taxon>
        <taxon>Insecta</taxon>
        <taxon>Pterygota</taxon>
        <taxon>Neoptera</taxon>
        <taxon>Endopterygota</taxon>
        <taxon>Coleoptera</taxon>
        <taxon>Polyphaga</taxon>
        <taxon>Cucujiformia</taxon>
        <taxon>Chrysomeloidea</taxon>
        <taxon>Cerambycidae</taxon>
        <taxon>Cerambycinae</taxon>
        <taxon>Callichromatini</taxon>
        <taxon>Aromia</taxon>
    </lineage>
</organism>
<evidence type="ECO:0000256" key="1">
    <source>
        <dbReference type="ARBA" id="ARBA00022659"/>
    </source>
</evidence>
<accession>A0AAV8XHH7</accession>
<protein>
    <recommendedName>
        <fullName evidence="7">Sushi domain-containing protein</fullName>
    </recommendedName>
</protein>
<dbReference type="InterPro" id="IPR050350">
    <property type="entry name" value="Compl-Cell_Adhes-Reg"/>
</dbReference>
<dbReference type="Gene3D" id="2.10.70.10">
    <property type="entry name" value="Complement Module, domain 1"/>
    <property type="match status" value="4"/>
</dbReference>
<feature type="region of interest" description="Disordered" evidence="6">
    <location>
        <begin position="294"/>
        <end position="361"/>
    </location>
</feature>
<sequence length="431" mass="49058">MEWRLFYCLCTSIQISGKAPAPCVVPHVSQGRVILVSRNDTAPTSTVVQHGEALAVDCHPQYEFLASLSPVTCNNGTWTFIPKCEPARCKLLPKAPRNGMVLAPKMEHGMKARFRCKDGYQLKGHHLMECSFGNWTGEIPKCEEVYCPYPGSVENGKILLVGNMGLYDYRPYVRKVTNNKQIMYDCDKGFILAEGPPGATCIGGQWSPRELPKCLLGQHPRLRWNRRKRSVIMEKYKRAFIRHHKLIYGRKEKRYIHDFLHHAWDDPHFTPDPARSRSYDLIRKRFMEMLEGHSKMRRKRALKGGSGSRALGASHKSSSSSLNLRRTNKKFKNNIDDEKPENELGEMKKPKHKNRGPCEPLSSEPFVNVEVVKHGKDPNVSFSGGTIVKMACGKGYGLNMPENKTAKCVRGKWRPLKPMCLISPVQKRDDR</sequence>
<evidence type="ECO:0000256" key="2">
    <source>
        <dbReference type="ARBA" id="ARBA00022737"/>
    </source>
</evidence>
<evidence type="ECO:0000256" key="3">
    <source>
        <dbReference type="ARBA" id="ARBA00023157"/>
    </source>
</evidence>
<feature type="compositionally biased region" description="Basic and acidic residues" evidence="6">
    <location>
        <begin position="333"/>
        <end position="348"/>
    </location>
</feature>
<dbReference type="Proteomes" id="UP001162162">
    <property type="component" value="Unassembled WGS sequence"/>
</dbReference>